<dbReference type="RefSeq" id="WP_184747050.1">
    <property type="nucleotide sequence ID" value="NZ_JACHGJ010000004.1"/>
</dbReference>
<accession>A0A841RCS2</accession>
<dbReference type="Gene3D" id="1.25.40.10">
    <property type="entry name" value="Tetratricopeptide repeat domain"/>
    <property type="match status" value="1"/>
</dbReference>
<organism evidence="3 4">
    <name type="scientific">Spirochaeta isovalerica</name>
    <dbReference type="NCBI Taxonomy" id="150"/>
    <lineage>
        <taxon>Bacteria</taxon>
        <taxon>Pseudomonadati</taxon>
        <taxon>Spirochaetota</taxon>
        <taxon>Spirochaetia</taxon>
        <taxon>Spirochaetales</taxon>
        <taxon>Spirochaetaceae</taxon>
        <taxon>Spirochaeta</taxon>
    </lineage>
</organism>
<evidence type="ECO:0000256" key="1">
    <source>
        <dbReference type="PROSITE-ProRule" id="PRU00339"/>
    </source>
</evidence>
<dbReference type="Pfam" id="PF18733">
    <property type="entry name" value="HEPN_LA2681"/>
    <property type="match status" value="1"/>
</dbReference>
<feature type="domain" description="LA2681-like HEPN" evidence="2">
    <location>
        <begin position="304"/>
        <end position="423"/>
    </location>
</feature>
<dbReference type="Proteomes" id="UP000587760">
    <property type="component" value="Unassembled WGS sequence"/>
</dbReference>
<keyword evidence="4" id="KW-1185">Reference proteome</keyword>
<dbReference type="PROSITE" id="PS50005">
    <property type="entry name" value="TPR"/>
    <property type="match status" value="1"/>
</dbReference>
<evidence type="ECO:0000259" key="2">
    <source>
        <dbReference type="Pfam" id="PF18733"/>
    </source>
</evidence>
<reference evidence="3 4" key="1">
    <citation type="submission" date="2020-08" db="EMBL/GenBank/DDBJ databases">
        <title>Genomic Encyclopedia of Type Strains, Phase IV (KMG-IV): sequencing the most valuable type-strain genomes for metagenomic binning, comparative biology and taxonomic classification.</title>
        <authorList>
            <person name="Goeker M."/>
        </authorList>
    </citation>
    <scope>NUCLEOTIDE SEQUENCE [LARGE SCALE GENOMIC DNA]</scope>
    <source>
        <strain evidence="3 4">DSM 2461</strain>
    </source>
</reference>
<evidence type="ECO:0000313" key="4">
    <source>
        <dbReference type="Proteomes" id="UP000587760"/>
    </source>
</evidence>
<dbReference type="EMBL" id="JACHGJ010000004">
    <property type="protein sequence ID" value="MBB6480790.1"/>
    <property type="molecule type" value="Genomic_DNA"/>
</dbReference>
<protein>
    <submittedName>
        <fullName evidence="3">Tetratricopeptide (TPR) repeat protein</fullName>
    </submittedName>
</protein>
<keyword evidence="1" id="KW-0802">TPR repeat</keyword>
<sequence>MGNRTFREKLGKAHELTAAGKYREALALIIDEEVSSVRELFNKIAILIDAGFALRDEKVLRYGIYLFEEHHSEIIVLVDYRALVYYNLANQYANMATLKSFDNDYYSSFSRSELQKAKHYYYLALESEKIGPDLKRDIYIGLANCFRTLGRFEEALENYNATLAVDPSSITALDNKTELMIGLSSLYRDRRDEILKESWDLIGTVMDREDAVMRKDVFDKSRTRIQKLINRKAYLEEEQELPNWTLESSSDLEHFYITWCVKNKLYLNLCNFCRKCDYAAGDYAVIRKEDISIAREDRGRFLRLSSAYNQLKAEYVGARFLLIMSRYDDFDIDFVNTMAPMIEIPGKEPLDIKESLLDQSFLSLWRIWDGIAAFLNIYAGLNIQGHIRIRDIWHRDGDVKKEIIEKKDLLLNAVYDIYCDMYQGRFEKLPLLFEILSGNRNIISKAGSVEDLDREALTIELFQVVRHVLMILMQMLDSEENDDSEFRINFPLYSFEIPDAILL</sequence>
<feature type="repeat" description="TPR" evidence="1">
    <location>
        <begin position="136"/>
        <end position="169"/>
    </location>
</feature>
<dbReference type="SUPFAM" id="SSF48452">
    <property type="entry name" value="TPR-like"/>
    <property type="match status" value="1"/>
</dbReference>
<name>A0A841RCS2_9SPIO</name>
<dbReference type="SMART" id="SM00028">
    <property type="entry name" value="TPR"/>
    <property type="match status" value="1"/>
</dbReference>
<evidence type="ECO:0000313" key="3">
    <source>
        <dbReference type="EMBL" id="MBB6480790.1"/>
    </source>
</evidence>
<proteinExistence type="predicted"/>
<dbReference type="InterPro" id="IPR040826">
    <property type="entry name" value="HEPN_LA2681"/>
</dbReference>
<dbReference type="AlphaFoldDB" id="A0A841RCS2"/>
<comment type="caution">
    <text evidence="3">The sequence shown here is derived from an EMBL/GenBank/DDBJ whole genome shotgun (WGS) entry which is preliminary data.</text>
</comment>
<dbReference type="InterPro" id="IPR019734">
    <property type="entry name" value="TPR_rpt"/>
</dbReference>
<dbReference type="InterPro" id="IPR011990">
    <property type="entry name" value="TPR-like_helical_dom_sf"/>
</dbReference>
<gene>
    <name evidence="3" type="ORF">HNR50_002463</name>
</gene>